<dbReference type="SUPFAM" id="SSF52266">
    <property type="entry name" value="SGNH hydrolase"/>
    <property type="match status" value="1"/>
</dbReference>
<reference evidence="2" key="1">
    <citation type="submission" date="2012-09" db="EMBL/GenBank/DDBJ databases">
        <title>Metagenomic Characterization of a Microbial Community in Wastewater Detects High Levels of Antibiotic Resistance.</title>
        <authorList>
            <person name="Abrams M."/>
            <person name="Caldwell A."/>
            <person name="Vandaei E."/>
            <person name="Lee W."/>
            <person name="Perrott J."/>
            <person name="Khan S.Y."/>
            <person name="Ta J."/>
            <person name="Romero D."/>
            <person name="Nguyen V."/>
            <person name="Pourmand N."/>
            <person name="Ouverney C.C."/>
        </authorList>
    </citation>
    <scope>NUCLEOTIDE SEQUENCE</scope>
</reference>
<feature type="signal peptide" evidence="1">
    <location>
        <begin position="1"/>
        <end position="27"/>
    </location>
</feature>
<keyword evidence="1" id="KW-0732">Signal</keyword>
<accession>L7VSN0</accession>
<dbReference type="AlphaFoldDB" id="L7VSN0"/>
<feature type="chain" id="PRO_5003984818" description="SGNH hydrolase-type esterase domain-containing protein" evidence="1">
    <location>
        <begin position="28"/>
        <end position="192"/>
    </location>
</feature>
<dbReference type="EMBL" id="JX649892">
    <property type="protein sequence ID" value="AGC72107.1"/>
    <property type="molecule type" value="Genomic_DNA"/>
</dbReference>
<evidence type="ECO:0000256" key="1">
    <source>
        <dbReference type="SAM" id="SignalP"/>
    </source>
</evidence>
<protein>
    <recommendedName>
        <fullName evidence="3">SGNH hydrolase-type esterase domain-containing protein</fullName>
    </recommendedName>
</protein>
<name>L7VSN0_9BACT</name>
<evidence type="ECO:0000313" key="2">
    <source>
        <dbReference type="EMBL" id="AGC72107.1"/>
    </source>
</evidence>
<organism evidence="2">
    <name type="scientific">uncultured bacterium A1Q1_fos_160</name>
    <dbReference type="NCBI Taxonomy" id="1256550"/>
    <lineage>
        <taxon>Bacteria</taxon>
        <taxon>environmental samples</taxon>
    </lineage>
</organism>
<proteinExistence type="predicted"/>
<evidence type="ECO:0008006" key="3">
    <source>
        <dbReference type="Google" id="ProtNLM"/>
    </source>
</evidence>
<sequence length="192" mass="20462">MRVRVLAAGAVVGALAMPMLGPAAVSAAPAPKGVLFVEGDSLTVGSSSAIKANLRSDFRRITVDAQVGRNTPTGVSRLGAGRNASVWVVALGTNDSPSPWAMKKHVNTVLKRAGNRPVLWVSVWRSPAYGKVNRMLTSMDRGSSQLSVLRWDLFIKQHPRLLAGDGIHLTSAGYQVRGRMIADAVRALLAER</sequence>
<dbReference type="InterPro" id="IPR036514">
    <property type="entry name" value="SGNH_hydro_sf"/>
</dbReference>
<dbReference type="Gene3D" id="3.40.50.1110">
    <property type="entry name" value="SGNH hydrolase"/>
    <property type="match status" value="1"/>
</dbReference>